<dbReference type="Pfam" id="PF03734">
    <property type="entry name" value="YkuD"/>
    <property type="match status" value="1"/>
</dbReference>
<gene>
    <name evidence="10" type="ORF">RM549_14770</name>
</gene>
<dbReference type="Pfam" id="PF01471">
    <property type="entry name" value="PG_binding_1"/>
    <property type="match status" value="1"/>
</dbReference>
<keyword evidence="4 7" id="KW-0133">Cell shape</keyword>
<dbReference type="Pfam" id="PF20142">
    <property type="entry name" value="Scaffold"/>
    <property type="match status" value="1"/>
</dbReference>
<keyword evidence="3" id="KW-0808">Transferase</keyword>
<keyword evidence="11" id="KW-1185">Reference proteome</keyword>
<feature type="domain" description="L,D-TPase catalytic" evidence="9">
    <location>
        <begin position="318"/>
        <end position="507"/>
    </location>
</feature>
<keyword evidence="6 7" id="KW-0961">Cell wall biogenesis/degradation</keyword>
<organism evidence="10 11">
    <name type="scientific">Autumnicola patrickiae</name>
    <dbReference type="NCBI Taxonomy" id="3075591"/>
    <lineage>
        <taxon>Bacteria</taxon>
        <taxon>Pseudomonadati</taxon>
        <taxon>Bacteroidota</taxon>
        <taxon>Flavobacteriia</taxon>
        <taxon>Flavobacteriales</taxon>
        <taxon>Flavobacteriaceae</taxon>
        <taxon>Autumnicola</taxon>
    </lineage>
</organism>
<sequence>MVKIRPTFLITFLFCTLIFTSCKNATEEPGIETSNNTETVGVLTDSEFISEFFTDSTATNKNLSLQRKEEVTAFYQKQDYKPVWVNAGLRESLFRNIENIDQEGLDPEDYHKTYLKESLSNLQNLNKEEQFKLEISLTDNFLQLAHDLYYGKLNPNELFEIWDLNKEDVDLTSLLEKAINEEDIEATLNSIKPDHPVYHGLKKSLAEYDKLRTQEKNITTIASGETIKPNENDPRIPSIVQRLEELGFPVEADSITNSYTPEIQKAIKDYQLRYGIEVDGVIGAGTISNLNKNSEERHHQVLANMERWRWFPRDFGDHYILVNIPNYRLTVVRDNDTISTHKVMVGTQARKTPVFSDKIQYVVYNPTWTIPPTIKKKDVIPGAARDISYLSKRNITIYNKDGEEVDPADINFDSGEGMSYTFRQKAGSSNPLGQVKIIYPNEYLIYLHDTPSKALFERNSRAESSGCVRVQGAIELSKYLLKNRSQYSSEKIDDIIASGKTTQIEVTQSVKVHHLYWTSWREDGEARFTADIYGTDEKIYNLLKD</sequence>
<evidence type="ECO:0000256" key="1">
    <source>
        <dbReference type="ARBA" id="ARBA00004752"/>
    </source>
</evidence>
<evidence type="ECO:0000313" key="11">
    <source>
        <dbReference type="Proteomes" id="UP001261624"/>
    </source>
</evidence>
<dbReference type="PROSITE" id="PS51257">
    <property type="entry name" value="PROKAR_LIPOPROTEIN"/>
    <property type="match status" value="1"/>
</dbReference>
<keyword evidence="5 7" id="KW-0573">Peptidoglycan synthesis</keyword>
<comment type="similarity">
    <text evidence="2">Belongs to the YkuD family.</text>
</comment>
<evidence type="ECO:0000259" key="9">
    <source>
        <dbReference type="PROSITE" id="PS52029"/>
    </source>
</evidence>
<dbReference type="Gene3D" id="2.40.440.10">
    <property type="entry name" value="L,D-transpeptidase catalytic domain-like"/>
    <property type="match status" value="1"/>
</dbReference>
<dbReference type="PROSITE" id="PS52029">
    <property type="entry name" value="LD_TPASE"/>
    <property type="match status" value="1"/>
</dbReference>
<dbReference type="CDD" id="cd16913">
    <property type="entry name" value="YkuD_like"/>
    <property type="match status" value="1"/>
</dbReference>
<feature type="active site" description="Nucleophile" evidence="7">
    <location>
        <position position="467"/>
    </location>
</feature>
<dbReference type="Proteomes" id="UP001261624">
    <property type="component" value="Unassembled WGS sequence"/>
</dbReference>
<dbReference type="InterPro" id="IPR036366">
    <property type="entry name" value="PGBDSf"/>
</dbReference>
<dbReference type="SUPFAM" id="SSF141523">
    <property type="entry name" value="L,D-transpeptidase catalytic domain-like"/>
    <property type="match status" value="1"/>
</dbReference>
<proteinExistence type="inferred from homology"/>
<dbReference type="EMBL" id="JAVRHM010000018">
    <property type="protein sequence ID" value="MDT0691056.1"/>
    <property type="molecule type" value="Genomic_DNA"/>
</dbReference>
<evidence type="ECO:0000256" key="2">
    <source>
        <dbReference type="ARBA" id="ARBA00005992"/>
    </source>
</evidence>
<reference evidence="10 11" key="1">
    <citation type="submission" date="2023-09" db="EMBL/GenBank/DDBJ databases">
        <authorList>
            <person name="Rey-Velasco X."/>
        </authorList>
    </citation>
    <scope>NUCLEOTIDE SEQUENCE [LARGE SCALE GENOMIC DNA]</scope>
    <source>
        <strain evidence="10 11">F188</strain>
    </source>
</reference>
<accession>A0ABU3E4Y3</accession>
<dbReference type="PANTHER" id="PTHR41533:SF2">
    <property type="entry name" value="BLR7131 PROTEIN"/>
    <property type="match status" value="1"/>
</dbReference>
<keyword evidence="8" id="KW-0732">Signal</keyword>
<comment type="pathway">
    <text evidence="1 7">Cell wall biogenesis; peptidoglycan biosynthesis.</text>
</comment>
<comment type="caution">
    <text evidence="10">The sequence shown here is derived from an EMBL/GenBank/DDBJ whole genome shotgun (WGS) entry which is preliminary data.</text>
</comment>
<protein>
    <submittedName>
        <fullName evidence="10">L,D-transpeptidase family protein</fullName>
    </submittedName>
</protein>
<dbReference type="InterPro" id="IPR052905">
    <property type="entry name" value="LD-transpeptidase_YkuD-like"/>
</dbReference>
<name>A0ABU3E4Y3_9FLAO</name>
<evidence type="ECO:0000256" key="5">
    <source>
        <dbReference type="ARBA" id="ARBA00022984"/>
    </source>
</evidence>
<evidence type="ECO:0000256" key="8">
    <source>
        <dbReference type="SAM" id="SignalP"/>
    </source>
</evidence>
<feature type="signal peptide" evidence="8">
    <location>
        <begin position="1"/>
        <end position="25"/>
    </location>
</feature>
<evidence type="ECO:0000256" key="4">
    <source>
        <dbReference type="ARBA" id="ARBA00022960"/>
    </source>
</evidence>
<evidence type="ECO:0000256" key="7">
    <source>
        <dbReference type="PROSITE-ProRule" id="PRU01373"/>
    </source>
</evidence>
<dbReference type="SUPFAM" id="SSF47090">
    <property type="entry name" value="PGBD-like"/>
    <property type="match status" value="1"/>
</dbReference>
<dbReference type="InterPro" id="IPR002477">
    <property type="entry name" value="Peptidoglycan-bd-like"/>
</dbReference>
<dbReference type="InterPro" id="IPR005490">
    <property type="entry name" value="LD_TPept_cat_dom"/>
</dbReference>
<feature type="active site" description="Proton donor/acceptor" evidence="7">
    <location>
        <position position="448"/>
    </location>
</feature>
<dbReference type="PANTHER" id="PTHR41533">
    <property type="entry name" value="L,D-TRANSPEPTIDASE HI_1667-RELATED"/>
    <property type="match status" value="1"/>
</dbReference>
<feature type="chain" id="PRO_5045371625" evidence="8">
    <location>
        <begin position="26"/>
        <end position="545"/>
    </location>
</feature>
<dbReference type="InterPro" id="IPR045380">
    <property type="entry name" value="LD_TPept_scaffold_dom"/>
</dbReference>
<dbReference type="InterPro" id="IPR038063">
    <property type="entry name" value="Transpep_catalytic_dom"/>
</dbReference>
<dbReference type="InterPro" id="IPR036365">
    <property type="entry name" value="PGBD-like_sf"/>
</dbReference>
<evidence type="ECO:0000313" key="10">
    <source>
        <dbReference type="EMBL" id="MDT0691056.1"/>
    </source>
</evidence>
<dbReference type="RefSeq" id="WP_311686181.1">
    <property type="nucleotide sequence ID" value="NZ_JAVRHM010000018.1"/>
</dbReference>
<dbReference type="Gene3D" id="1.10.101.10">
    <property type="entry name" value="PGBD-like superfamily/PGBD"/>
    <property type="match status" value="1"/>
</dbReference>
<evidence type="ECO:0000256" key="3">
    <source>
        <dbReference type="ARBA" id="ARBA00022679"/>
    </source>
</evidence>
<evidence type="ECO:0000256" key="6">
    <source>
        <dbReference type="ARBA" id="ARBA00023316"/>
    </source>
</evidence>